<feature type="transmembrane region" description="Helical" evidence="6">
    <location>
        <begin position="43"/>
        <end position="62"/>
    </location>
</feature>
<keyword evidence="4 6" id="KW-1133">Transmembrane helix</keyword>
<accession>A0A7C5AM89</accession>
<dbReference type="EMBL" id="DTKJ01000055">
    <property type="protein sequence ID" value="HGZ12108.1"/>
    <property type="molecule type" value="Genomic_DNA"/>
</dbReference>
<feature type="transmembrane region" description="Helical" evidence="6">
    <location>
        <begin position="95"/>
        <end position="116"/>
    </location>
</feature>
<protein>
    <submittedName>
        <fullName evidence="7">Branched-chain amino acid ABC transporter permease</fullName>
    </submittedName>
</protein>
<evidence type="ECO:0000256" key="6">
    <source>
        <dbReference type="SAM" id="Phobius"/>
    </source>
</evidence>
<evidence type="ECO:0000256" key="1">
    <source>
        <dbReference type="ARBA" id="ARBA00004651"/>
    </source>
</evidence>
<keyword evidence="2" id="KW-1003">Cell membrane</keyword>
<dbReference type="CDD" id="cd06581">
    <property type="entry name" value="TM_PBP1_LivM_like"/>
    <property type="match status" value="1"/>
</dbReference>
<feature type="transmembrane region" description="Helical" evidence="6">
    <location>
        <begin position="257"/>
        <end position="285"/>
    </location>
</feature>
<feature type="transmembrane region" description="Helical" evidence="6">
    <location>
        <begin position="69"/>
        <end position="89"/>
    </location>
</feature>
<evidence type="ECO:0000256" key="3">
    <source>
        <dbReference type="ARBA" id="ARBA00022692"/>
    </source>
</evidence>
<name>A0A7C5AM89_9BACT</name>
<feature type="transmembrane region" description="Helical" evidence="6">
    <location>
        <begin position="171"/>
        <end position="190"/>
    </location>
</feature>
<evidence type="ECO:0000313" key="7">
    <source>
        <dbReference type="EMBL" id="HGZ12108.1"/>
    </source>
</evidence>
<keyword evidence="3 6" id="KW-0812">Transmembrane</keyword>
<dbReference type="PANTHER" id="PTHR30482">
    <property type="entry name" value="HIGH-AFFINITY BRANCHED-CHAIN AMINO ACID TRANSPORT SYSTEM PERMEASE"/>
    <property type="match status" value="1"/>
</dbReference>
<evidence type="ECO:0000256" key="4">
    <source>
        <dbReference type="ARBA" id="ARBA00022989"/>
    </source>
</evidence>
<dbReference type="PANTHER" id="PTHR30482:SF18">
    <property type="entry name" value="BRANCHED AMINO ACID TRANSPORT SYSTEM PERMEASE"/>
    <property type="match status" value="1"/>
</dbReference>
<evidence type="ECO:0000256" key="2">
    <source>
        <dbReference type="ARBA" id="ARBA00022475"/>
    </source>
</evidence>
<feature type="transmembrane region" description="Helical" evidence="6">
    <location>
        <begin position="12"/>
        <end position="31"/>
    </location>
</feature>
<dbReference type="InterPro" id="IPR043428">
    <property type="entry name" value="LivM-like"/>
</dbReference>
<keyword evidence="5 6" id="KW-0472">Membrane</keyword>
<reference evidence="7" key="1">
    <citation type="journal article" date="2020" name="mSystems">
        <title>Genome- and Community-Level Interaction Insights into Carbon Utilization and Element Cycling Functions of Hydrothermarchaeota in Hydrothermal Sediment.</title>
        <authorList>
            <person name="Zhou Z."/>
            <person name="Liu Y."/>
            <person name="Xu W."/>
            <person name="Pan J."/>
            <person name="Luo Z.H."/>
            <person name="Li M."/>
        </authorList>
    </citation>
    <scope>NUCLEOTIDE SEQUENCE [LARGE SCALE GENOMIC DNA]</scope>
    <source>
        <strain evidence="7">SpSt-853</strain>
    </source>
</reference>
<gene>
    <name evidence="7" type="ORF">ENW48_07815</name>
</gene>
<dbReference type="Pfam" id="PF02653">
    <property type="entry name" value="BPD_transp_2"/>
    <property type="match status" value="1"/>
</dbReference>
<organism evidence="7">
    <name type="scientific">Desulfobacca acetoxidans</name>
    <dbReference type="NCBI Taxonomy" id="60893"/>
    <lineage>
        <taxon>Bacteria</taxon>
        <taxon>Pseudomonadati</taxon>
        <taxon>Thermodesulfobacteriota</taxon>
        <taxon>Desulfobaccia</taxon>
        <taxon>Desulfobaccales</taxon>
        <taxon>Desulfobaccaceae</taxon>
        <taxon>Desulfobacca</taxon>
    </lineage>
</organism>
<dbReference type="GO" id="GO:0005886">
    <property type="term" value="C:plasma membrane"/>
    <property type="evidence" value="ECO:0007669"/>
    <property type="project" value="UniProtKB-SubCell"/>
</dbReference>
<dbReference type="InterPro" id="IPR001851">
    <property type="entry name" value="ABC_transp_permease"/>
</dbReference>
<feature type="transmembrane region" description="Helical" evidence="6">
    <location>
        <begin position="222"/>
        <end position="242"/>
    </location>
</feature>
<evidence type="ECO:0000256" key="5">
    <source>
        <dbReference type="ARBA" id="ARBA00023136"/>
    </source>
</evidence>
<proteinExistence type="predicted"/>
<dbReference type="GO" id="GO:0015658">
    <property type="term" value="F:branched-chain amino acid transmembrane transporter activity"/>
    <property type="evidence" value="ECO:0007669"/>
    <property type="project" value="InterPro"/>
</dbReference>
<sequence length="344" mass="37332">MRLTPFQKCKSFVRRHLTGLMVFLLAGLLGLTPWVLPNPYTQSILNLIALFAIAVLGLNLFIGYAGQISLGHAAFLGLGAYGSAILTTACHFPPWPALILVAVGVSLAALIIGVPTLRLQGHYLAMATLGFNYVVHIVLVQWDEVTGGPAGLSGIPPLRLGDLAFDTDFRFHYLVWTFVLVALTLCLNLVRTPVGRGLAALAQDEVAAACLGVDVRRDKVRVFVLSAFLASIAGSLYAHYFGYVNPEAFSIFKSLDLVLMVVVGGLGSIWGTLFGVSFVILLPYFLEPLESFFDIIHGLILVLVLMFLPQGLVTGLREHLTLRLARRRLGEKPETIRPNPLSNG</sequence>
<feature type="transmembrane region" description="Helical" evidence="6">
    <location>
        <begin position="292"/>
        <end position="313"/>
    </location>
</feature>
<comment type="subcellular location">
    <subcellularLocation>
        <location evidence="1">Cell membrane</location>
        <topology evidence="1">Multi-pass membrane protein</topology>
    </subcellularLocation>
</comment>
<comment type="caution">
    <text evidence="7">The sequence shown here is derived from an EMBL/GenBank/DDBJ whole genome shotgun (WGS) entry which is preliminary data.</text>
</comment>
<dbReference type="AlphaFoldDB" id="A0A7C5AM89"/>